<reference evidence="4 5" key="1">
    <citation type="submission" date="2015-07" db="EMBL/GenBank/DDBJ databases">
        <authorList>
            <person name="Noorani M."/>
        </authorList>
    </citation>
    <scope>NUCLEOTIDE SEQUENCE [LARGE SCALE GENOMIC DNA]</scope>
    <source>
        <strain evidence="4 5">CECT 7802</strain>
    </source>
</reference>
<evidence type="ECO:0000313" key="4">
    <source>
        <dbReference type="EMBL" id="CTQ49266.1"/>
    </source>
</evidence>
<dbReference type="PROSITE" id="PS51186">
    <property type="entry name" value="GNAT"/>
    <property type="match status" value="1"/>
</dbReference>
<sequence length="141" mass="15396">MTPVRIEQVTNIADALAIRATVFIEGQGVPENEEVDGRDPDCLHWLVTDAQGPVATLRVLPKSEHMAKVQRVAVLERARGTGLGAMLMQHVMAELADMGFTHATLGAQLSALGFYERLGFRAHGPTYDDAGIEHRDMDMSL</sequence>
<name>A0A0M6YJM6_9RHOB</name>
<dbReference type="AlphaFoldDB" id="A0A0M6YJM6"/>
<accession>A0A0M6YJM6</accession>
<dbReference type="InterPro" id="IPR016181">
    <property type="entry name" value="Acyl_CoA_acyltransferase"/>
</dbReference>
<dbReference type="STRING" id="420998.JDO7802_01279"/>
<organism evidence="4 5">
    <name type="scientific">Jannaschia donghaensis</name>
    <dbReference type="NCBI Taxonomy" id="420998"/>
    <lineage>
        <taxon>Bacteria</taxon>
        <taxon>Pseudomonadati</taxon>
        <taxon>Pseudomonadota</taxon>
        <taxon>Alphaproteobacteria</taxon>
        <taxon>Rhodobacterales</taxon>
        <taxon>Roseobacteraceae</taxon>
        <taxon>Jannaschia</taxon>
    </lineage>
</organism>
<proteinExistence type="predicted"/>
<dbReference type="GO" id="GO:0016747">
    <property type="term" value="F:acyltransferase activity, transferring groups other than amino-acyl groups"/>
    <property type="evidence" value="ECO:0007669"/>
    <property type="project" value="InterPro"/>
</dbReference>
<dbReference type="OrthoDB" id="9796171at2"/>
<dbReference type="PANTHER" id="PTHR43877:SF2">
    <property type="entry name" value="AMINOALKYLPHOSPHONATE N-ACETYLTRANSFERASE-RELATED"/>
    <property type="match status" value="1"/>
</dbReference>
<keyword evidence="5" id="KW-1185">Reference proteome</keyword>
<dbReference type="EC" id="2.3.1.-" evidence="4"/>
<evidence type="ECO:0000256" key="2">
    <source>
        <dbReference type="ARBA" id="ARBA00023315"/>
    </source>
</evidence>
<dbReference type="EMBL" id="CXSU01000011">
    <property type="protein sequence ID" value="CTQ49266.1"/>
    <property type="molecule type" value="Genomic_DNA"/>
</dbReference>
<evidence type="ECO:0000256" key="1">
    <source>
        <dbReference type="ARBA" id="ARBA00022679"/>
    </source>
</evidence>
<gene>
    <name evidence="4" type="primary">yjcF</name>
    <name evidence="4" type="ORF">JDO7802_01279</name>
</gene>
<dbReference type="SUPFAM" id="SSF55729">
    <property type="entry name" value="Acyl-CoA N-acyltransferases (Nat)"/>
    <property type="match status" value="1"/>
</dbReference>
<protein>
    <submittedName>
        <fullName evidence="4">Putative N-acetyltransferase YjcF</fullName>
        <ecNumber evidence="4">2.3.1.-</ecNumber>
    </submittedName>
</protein>
<evidence type="ECO:0000313" key="5">
    <source>
        <dbReference type="Proteomes" id="UP000049222"/>
    </source>
</evidence>
<dbReference type="Pfam" id="PF13673">
    <property type="entry name" value="Acetyltransf_10"/>
    <property type="match status" value="1"/>
</dbReference>
<evidence type="ECO:0000259" key="3">
    <source>
        <dbReference type="PROSITE" id="PS51186"/>
    </source>
</evidence>
<dbReference type="Gene3D" id="3.40.630.30">
    <property type="match status" value="1"/>
</dbReference>
<dbReference type="CDD" id="cd04301">
    <property type="entry name" value="NAT_SF"/>
    <property type="match status" value="1"/>
</dbReference>
<keyword evidence="1 4" id="KW-0808">Transferase</keyword>
<dbReference type="RefSeq" id="WP_055083733.1">
    <property type="nucleotide sequence ID" value="NZ_CXSU01000011.1"/>
</dbReference>
<dbReference type="Proteomes" id="UP000049222">
    <property type="component" value="Unassembled WGS sequence"/>
</dbReference>
<dbReference type="PANTHER" id="PTHR43877">
    <property type="entry name" value="AMINOALKYLPHOSPHONATE N-ACETYLTRANSFERASE-RELATED-RELATED"/>
    <property type="match status" value="1"/>
</dbReference>
<dbReference type="InterPro" id="IPR050832">
    <property type="entry name" value="Bact_Acetyltransf"/>
</dbReference>
<feature type="domain" description="N-acetyltransferase" evidence="3">
    <location>
        <begin position="2"/>
        <end position="141"/>
    </location>
</feature>
<dbReference type="InterPro" id="IPR000182">
    <property type="entry name" value="GNAT_dom"/>
</dbReference>
<keyword evidence="2 4" id="KW-0012">Acyltransferase</keyword>